<name>A0AAD3UC86_AERHY</name>
<comment type="caution">
    <text evidence="2">The sequence shown here is derived from an EMBL/GenBank/DDBJ whole genome shotgun (WGS) entry which is preliminary data.</text>
</comment>
<dbReference type="InterPro" id="IPR045566">
    <property type="entry name" value="SegE-like_GIY-YIG"/>
</dbReference>
<dbReference type="Pfam" id="PF19835">
    <property type="entry name" value="SegE_GIY-YIG"/>
    <property type="match status" value="1"/>
</dbReference>
<accession>A0AAD3UC86</accession>
<dbReference type="AlphaFoldDB" id="A0AAD3UC86"/>
<organism evidence="2 3">
    <name type="scientific">Aeromonas hydrophila</name>
    <dbReference type="NCBI Taxonomy" id="644"/>
    <lineage>
        <taxon>Bacteria</taxon>
        <taxon>Pseudomonadati</taxon>
        <taxon>Pseudomonadota</taxon>
        <taxon>Gammaproteobacteria</taxon>
        <taxon>Aeromonadales</taxon>
        <taxon>Aeromonadaceae</taxon>
        <taxon>Aeromonas</taxon>
    </lineage>
</organism>
<dbReference type="EMBL" id="DACTUL010000026">
    <property type="protein sequence ID" value="HAT6345326.1"/>
    <property type="molecule type" value="Genomic_DNA"/>
</dbReference>
<evidence type="ECO:0000259" key="1">
    <source>
        <dbReference type="Pfam" id="PF19835"/>
    </source>
</evidence>
<feature type="domain" description="Putative endonuclease SegE-like GIY-YIG" evidence="1">
    <location>
        <begin position="16"/>
        <end position="118"/>
    </location>
</feature>
<protein>
    <recommendedName>
        <fullName evidence="1">Putative endonuclease SegE-like GIY-YIG domain-containing protein</fullName>
    </recommendedName>
</protein>
<dbReference type="Proteomes" id="UP000859505">
    <property type="component" value="Unassembled WGS sequence"/>
</dbReference>
<gene>
    <name evidence="2" type="ORF">JAJ28_003092</name>
</gene>
<sequence>MNKSTDLLHGNKWNIDEDDLSWIGFVYKLQNIKTGEYYIGSKNRYSLRKETKKSSPKYGKKVKKESDWKTYQSSSVIASQWPSEDVQCDVLYLCSSKYEMTYMEIHALMESHALRDRQSLNVMLGSKSIGRCPENFKI</sequence>
<evidence type="ECO:0000313" key="3">
    <source>
        <dbReference type="Proteomes" id="UP000859505"/>
    </source>
</evidence>
<evidence type="ECO:0000313" key="2">
    <source>
        <dbReference type="EMBL" id="HAT6345326.1"/>
    </source>
</evidence>
<proteinExistence type="predicted"/>
<reference evidence="2" key="1">
    <citation type="journal article" date="2018" name="Genome Biol.">
        <title>SKESA: strategic k-mer extension for scrupulous assemblies.</title>
        <authorList>
            <person name="Souvorov A."/>
            <person name="Agarwala R."/>
            <person name="Lipman D.J."/>
        </authorList>
    </citation>
    <scope>NUCLEOTIDE SEQUENCE</scope>
    <source>
        <strain evidence="2">OLC2673_Aeromonas</strain>
    </source>
</reference>
<reference evidence="2" key="2">
    <citation type="submission" date="2020-01" db="EMBL/GenBank/DDBJ databases">
        <authorList>
            <consortium name="NCBI Pathogen Detection Project"/>
        </authorList>
    </citation>
    <scope>NUCLEOTIDE SEQUENCE</scope>
    <source>
        <strain evidence="2">OLC2673_Aeromonas</strain>
    </source>
</reference>